<reference evidence="3 4" key="1">
    <citation type="submission" date="2019-05" db="EMBL/GenBank/DDBJ databases">
        <authorList>
            <person name="Lee S.D."/>
        </authorList>
    </citation>
    <scope>NUCLEOTIDE SEQUENCE [LARGE SCALE GENOMIC DNA]</scope>
    <source>
        <strain evidence="3 4">YC2-7</strain>
    </source>
</reference>
<dbReference type="InterPro" id="IPR027417">
    <property type="entry name" value="P-loop_NTPase"/>
</dbReference>
<gene>
    <name evidence="3" type="ORF">FGL95_16615</name>
</gene>
<dbReference type="InterPro" id="IPR050445">
    <property type="entry name" value="Bact_polysacc_biosynth/exp"/>
</dbReference>
<keyword evidence="3" id="KW-0418">Kinase</keyword>
<feature type="transmembrane region" description="Helical" evidence="2">
    <location>
        <begin position="15"/>
        <end position="33"/>
    </location>
</feature>
<name>A0A848KJ12_9NOCA</name>
<dbReference type="PANTHER" id="PTHR32309">
    <property type="entry name" value="TYROSINE-PROTEIN KINASE"/>
    <property type="match status" value="1"/>
</dbReference>
<sequence length="493" mass="52050">MSSNLSLNLHRIRRYAWLVLLIFVLAVAIGFVLSSGESKYSSKSALTTISQTRAPEQDAYLIQGYVDYFNDPVYQDKLRSDLGIPSDVTLQAKTIASSPLLFIEAVAPQPNSAIDAAGKAAAKFRDGINANVQKIHDQTVAALQAPFNERRAKNQPISEEELIELQRQLNMVISDTSNVLQNFQTDVTAVEEPKGVSAAVGLAGIVGIILGCLAAIAVGSLRGRLDHEYAVEKAIGEKVLLTVPRDKGDGGQRTQRLRQIASVIAMSGPREPAVVAVTSPTRTSTVREVAYAIAESRATQGARVVLVRADFNSAEDDTAESAGKSLKALLSQPKSDEVDAALQTSDVANLRVLVAGGPLADPFAAFVPGRINGLLDELKQGADLIVIDAAPILTAADAGTICSAADATILVLARDRESAAAAQKARRMLDQIGAKYFAAVLVEENKQTASKPQPAASEAAVAESDSAAEPDSAPEPDSAAEPDSDSEQTEART</sequence>
<keyword evidence="4" id="KW-1185">Reference proteome</keyword>
<dbReference type="Proteomes" id="UP000535543">
    <property type="component" value="Unassembled WGS sequence"/>
</dbReference>
<organism evidence="3 4">
    <name type="scientific">Antrihabitans stalactiti</name>
    <dbReference type="NCBI Taxonomy" id="2584121"/>
    <lineage>
        <taxon>Bacteria</taxon>
        <taxon>Bacillati</taxon>
        <taxon>Actinomycetota</taxon>
        <taxon>Actinomycetes</taxon>
        <taxon>Mycobacteriales</taxon>
        <taxon>Nocardiaceae</taxon>
        <taxon>Antrihabitans</taxon>
    </lineage>
</organism>
<dbReference type="RefSeq" id="WP_169588794.1">
    <property type="nucleotide sequence ID" value="NZ_VCQU01000005.1"/>
</dbReference>
<keyword evidence="3" id="KW-0808">Transferase</keyword>
<accession>A0A848KJ12</accession>
<keyword evidence="2" id="KW-1133">Transmembrane helix</keyword>
<dbReference type="PANTHER" id="PTHR32309:SF13">
    <property type="entry name" value="FERRIC ENTEROBACTIN TRANSPORT PROTEIN FEPE"/>
    <property type="match status" value="1"/>
</dbReference>
<protein>
    <submittedName>
        <fullName evidence="3">CpsD/CapB family tyrosine-protein kinase</fullName>
    </submittedName>
</protein>
<keyword evidence="2" id="KW-0812">Transmembrane</keyword>
<dbReference type="SUPFAM" id="SSF52540">
    <property type="entry name" value="P-loop containing nucleoside triphosphate hydrolases"/>
    <property type="match status" value="1"/>
</dbReference>
<proteinExistence type="predicted"/>
<dbReference type="AlphaFoldDB" id="A0A848KJ12"/>
<reference evidence="3 4" key="2">
    <citation type="submission" date="2020-06" db="EMBL/GenBank/DDBJ databases">
        <title>Antribacter stalactiti gen. nov., sp. nov., a new member of the family Nacardiaceae isolated from a cave.</title>
        <authorList>
            <person name="Kim I.S."/>
        </authorList>
    </citation>
    <scope>NUCLEOTIDE SEQUENCE [LARGE SCALE GENOMIC DNA]</scope>
    <source>
        <strain evidence="3 4">YC2-7</strain>
    </source>
</reference>
<dbReference type="GO" id="GO:0005886">
    <property type="term" value="C:plasma membrane"/>
    <property type="evidence" value="ECO:0007669"/>
    <property type="project" value="TreeGrafter"/>
</dbReference>
<keyword evidence="2" id="KW-0472">Membrane</keyword>
<dbReference type="GO" id="GO:0004713">
    <property type="term" value="F:protein tyrosine kinase activity"/>
    <property type="evidence" value="ECO:0007669"/>
    <property type="project" value="TreeGrafter"/>
</dbReference>
<feature type="region of interest" description="Disordered" evidence="1">
    <location>
        <begin position="447"/>
        <end position="493"/>
    </location>
</feature>
<dbReference type="EMBL" id="VCQU01000005">
    <property type="protein sequence ID" value="NMN96662.1"/>
    <property type="molecule type" value="Genomic_DNA"/>
</dbReference>
<evidence type="ECO:0000313" key="3">
    <source>
        <dbReference type="EMBL" id="NMN96662.1"/>
    </source>
</evidence>
<comment type="caution">
    <text evidence="3">The sequence shown here is derived from an EMBL/GenBank/DDBJ whole genome shotgun (WGS) entry which is preliminary data.</text>
</comment>
<feature type="compositionally biased region" description="Acidic residues" evidence="1">
    <location>
        <begin position="466"/>
        <end position="493"/>
    </location>
</feature>
<evidence type="ECO:0000256" key="1">
    <source>
        <dbReference type="SAM" id="MobiDB-lite"/>
    </source>
</evidence>
<evidence type="ECO:0000256" key="2">
    <source>
        <dbReference type="SAM" id="Phobius"/>
    </source>
</evidence>
<evidence type="ECO:0000313" key="4">
    <source>
        <dbReference type="Proteomes" id="UP000535543"/>
    </source>
</evidence>
<dbReference type="Gene3D" id="3.40.50.300">
    <property type="entry name" value="P-loop containing nucleotide triphosphate hydrolases"/>
    <property type="match status" value="1"/>
</dbReference>
<feature type="transmembrane region" description="Helical" evidence="2">
    <location>
        <begin position="199"/>
        <end position="221"/>
    </location>
</feature>
<feature type="compositionally biased region" description="Low complexity" evidence="1">
    <location>
        <begin position="454"/>
        <end position="465"/>
    </location>
</feature>